<protein>
    <submittedName>
        <fullName evidence="1">Uncharacterized protein</fullName>
    </submittedName>
</protein>
<name>A0ACC0X4J8_9ROSI</name>
<reference evidence="2" key="1">
    <citation type="journal article" date="2023" name="G3 (Bethesda)">
        <title>Genome assembly and association tests identify interacting loci associated with vigor, precocity, and sex in interspecific pistachio rootstocks.</title>
        <authorList>
            <person name="Palmer W."/>
            <person name="Jacygrad E."/>
            <person name="Sagayaradj S."/>
            <person name="Cavanaugh K."/>
            <person name="Han R."/>
            <person name="Bertier L."/>
            <person name="Beede B."/>
            <person name="Kafkas S."/>
            <person name="Golino D."/>
            <person name="Preece J."/>
            <person name="Michelmore R."/>
        </authorList>
    </citation>
    <scope>NUCLEOTIDE SEQUENCE [LARGE SCALE GENOMIC DNA]</scope>
</reference>
<keyword evidence="2" id="KW-1185">Reference proteome</keyword>
<dbReference type="EMBL" id="CM047749">
    <property type="protein sequence ID" value="KAJ0010425.1"/>
    <property type="molecule type" value="Genomic_DNA"/>
</dbReference>
<evidence type="ECO:0000313" key="1">
    <source>
        <dbReference type="EMBL" id="KAJ0010425.1"/>
    </source>
</evidence>
<dbReference type="Proteomes" id="UP001163603">
    <property type="component" value="Chromosome 14"/>
</dbReference>
<organism evidence="1 2">
    <name type="scientific">Pistacia integerrima</name>
    <dbReference type="NCBI Taxonomy" id="434235"/>
    <lineage>
        <taxon>Eukaryota</taxon>
        <taxon>Viridiplantae</taxon>
        <taxon>Streptophyta</taxon>
        <taxon>Embryophyta</taxon>
        <taxon>Tracheophyta</taxon>
        <taxon>Spermatophyta</taxon>
        <taxon>Magnoliopsida</taxon>
        <taxon>eudicotyledons</taxon>
        <taxon>Gunneridae</taxon>
        <taxon>Pentapetalae</taxon>
        <taxon>rosids</taxon>
        <taxon>malvids</taxon>
        <taxon>Sapindales</taxon>
        <taxon>Anacardiaceae</taxon>
        <taxon>Pistacia</taxon>
    </lineage>
</organism>
<sequence>MEETAGNALLEVGKCLAAPIGRQFMYLYNYKSNFDNLEKEIGKLKDARDEVKDKVFAAENNVEKIKQQESIEKGGGCN</sequence>
<accession>A0ACC0X4J8</accession>
<gene>
    <name evidence="1" type="ORF">Pint_34675</name>
</gene>
<evidence type="ECO:0000313" key="2">
    <source>
        <dbReference type="Proteomes" id="UP001163603"/>
    </source>
</evidence>
<proteinExistence type="predicted"/>
<comment type="caution">
    <text evidence="1">The sequence shown here is derived from an EMBL/GenBank/DDBJ whole genome shotgun (WGS) entry which is preliminary data.</text>
</comment>